<evidence type="ECO:0000256" key="4">
    <source>
        <dbReference type="ARBA" id="ARBA00022676"/>
    </source>
</evidence>
<evidence type="ECO:0000256" key="7">
    <source>
        <dbReference type="ARBA" id="ARBA00022968"/>
    </source>
</evidence>
<keyword evidence="11" id="KW-0333">Golgi apparatus</keyword>
<keyword evidence="10" id="KW-0325">Glycoprotein</keyword>
<keyword evidence="6 11" id="KW-0812">Transmembrane</keyword>
<dbReference type="FunFam" id="3.40.50.11660:FF:000002">
    <property type="entry name" value="Alpha-(1,3)-fucosyltransferase"/>
    <property type="match status" value="1"/>
</dbReference>
<comment type="pathway">
    <text evidence="2">Protein modification; protein glycosylation.</text>
</comment>
<dbReference type="Pfam" id="PF17039">
    <property type="entry name" value="Glyco_tran_10_N"/>
    <property type="match status" value="1"/>
</dbReference>
<evidence type="ECO:0000256" key="11">
    <source>
        <dbReference type="RuleBase" id="RU003832"/>
    </source>
</evidence>
<evidence type="ECO:0000256" key="9">
    <source>
        <dbReference type="ARBA" id="ARBA00023136"/>
    </source>
</evidence>
<dbReference type="EMBL" id="JBEDNZ010000006">
    <property type="protein sequence ID" value="KAL0841283.1"/>
    <property type="molecule type" value="Genomic_DNA"/>
</dbReference>
<keyword evidence="9" id="KW-0472">Membrane</keyword>
<dbReference type="Proteomes" id="UP001549921">
    <property type="component" value="Unassembled WGS sequence"/>
</dbReference>
<evidence type="ECO:0000256" key="3">
    <source>
        <dbReference type="ARBA" id="ARBA00008919"/>
    </source>
</evidence>
<keyword evidence="5 11" id="KW-0808">Transferase</keyword>
<comment type="caution">
    <text evidence="14">The sequence shown here is derived from an EMBL/GenBank/DDBJ whole genome shotgun (WGS) entry which is preliminary data.</text>
</comment>
<dbReference type="GO" id="GO:0008417">
    <property type="term" value="F:fucosyltransferase activity"/>
    <property type="evidence" value="ECO:0007669"/>
    <property type="project" value="UniProtKB-ARBA"/>
</dbReference>
<organism evidence="14 15">
    <name type="scientific">Loxostege sticticalis</name>
    <name type="common">Beet webworm moth</name>
    <dbReference type="NCBI Taxonomy" id="481309"/>
    <lineage>
        <taxon>Eukaryota</taxon>
        <taxon>Metazoa</taxon>
        <taxon>Ecdysozoa</taxon>
        <taxon>Arthropoda</taxon>
        <taxon>Hexapoda</taxon>
        <taxon>Insecta</taxon>
        <taxon>Pterygota</taxon>
        <taxon>Neoptera</taxon>
        <taxon>Endopterygota</taxon>
        <taxon>Lepidoptera</taxon>
        <taxon>Glossata</taxon>
        <taxon>Ditrysia</taxon>
        <taxon>Pyraloidea</taxon>
        <taxon>Crambidae</taxon>
        <taxon>Pyraustinae</taxon>
        <taxon>Loxostege</taxon>
    </lineage>
</organism>
<gene>
    <name evidence="14" type="ORF">ABMA28_015000</name>
</gene>
<evidence type="ECO:0000259" key="12">
    <source>
        <dbReference type="Pfam" id="PF00852"/>
    </source>
</evidence>
<dbReference type="SUPFAM" id="SSF53756">
    <property type="entry name" value="UDP-Glycosyltransferase/glycogen phosphorylase"/>
    <property type="match status" value="1"/>
</dbReference>
<dbReference type="PANTHER" id="PTHR11929:SF145">
    <property type="entry name" value="ALPHA-(1,3)-FUCOSYLTRANSFERASE FUT-1"/>
    <property type="match status" value="1"/>
</dbReference>
<proteinExistence type="inferred from homology"/>
<sequence>MAFRNQHFRKTVKLSNQVLKRVFLIAFICFMLLHVLKCKVIRFGKEEPTKTCSERSIIHRITIEKYYEKRKHWVTSNLGSVLFKNQPIKYTQQKKTFTVLTWNHPWWPKDYIKNPLNTCSVKNCVFTYDNNLINTSRVDAVVVTTYRGEIPLVRRRNKSQRWVFFNTDSPIDAFINVESKVKARAIRDMADVFNWSMTYRSDSDVPIPYGRTVPLTDAMMQNISTRPITEAIPYWEHKQKDVLAVAMISNCNNSERLAYINELQKYIKVNLFGKCAKTFQMRNSCPRSKNGEVGDCPKLKNYLFYLAFENSKCRQYITEKVFHNAFSKGAIPVVMGAPVVDYEKLLPPNSFLHVNSFNSPRELAMEIIHLSTNDDYIKTYHKWRQNFEITNEHGSFGRVAQDLCRLCEALNYNDKATKVYDLDTLRLYLDPKLLCSVKRKNKW</sequence>
<dbReference type="EC" id="2.4.1.-" evidence="11"/>
<name>A0ABD0TDX3_LOXSC</name>
<comment type="subcellular location">
    <subcellularLocation>
        <location evidence="1 11">Golgi apparatus</location>
        <location evidence="1 11">Golgi stack membrane</location>
        <topology evidence="1 11">Single-pass type II membrane protein</topology>
    </subcellularLocation>
</comment>
<dbReference type="InterPro" id="IPR038577">
    <property type="entry name" value="GT10-like_C_sf"/>
</dbReference>
<dbReference type="AlphaFoldDB" id="A0ABD0TDX3"/>
<feature type="domain" description="Fucosyltransferase N-terminal" evidence="13">
    <location>
        <begin position="95"/>
        <end position="210"/>
    </location>
</feature>
<dbReference type="InterPro" id="IPR001503">
    <property type="entry name" value="Glyco_trans_10"/>
</dbReference>
<evidence type="ECO:0000256" key="5">
    <source>
        <dbReference type="ARBA" id="ARBA00022679"/>
    </source>
</evidence>
<dbReference type="InterPro" id="IPR055270">
    <property type="entry name" value="Glyco_tran_10_C"/>
</dbReference>
<evidence type="ECO:0000256" key="8">
    <source>
        <dbReference type="ARBA" id="ARBA00022989"/>
    </source>
</evidence>
<keyword evidence="7" id="KW-0735">Signal-anchor</keyword>
<evidence type="ECO:0000256" key="1">
    <source>
        <dbReference type="ARBA" id="ARBA00004447"/>
    </source>
</evidence>
<protein>
    <recommendedName>
        <fullName evidence="11">Fucosyltransferase</fullName>
        <ecNumber evidence="11">2.4.1.-</ecNumber>
    </recommendedName>
</protein>
<dbReference type="PANTHER" id="PTHR11929">
    <property type="entry name" value="ALPHA- 1,3 -FUCOSYLTRANSFERASE"/>
    <property type="match status" value="1"/>
</dbReference>
<dbReference type="Gene3D" id="3.40.50.11660">
    <property type="entry name" value="Glycosyl transferase family 10, C-terminal domain"/>
    <property type="match status" value="1"/>
</dbReference>
<comment type="similarity">
    <text evidence="3 11">Belongs to the glycosyltransferase 10 family.</text>
</comment>
<evidence type="ECO:0000256" key="10">
    <source>
        <dbReference type="ARBA" id="ARBA00023180"/>
    </source>
</evidence>
<dbReference type="Pfam" id="PF00852">
    <property type="entry name" value="Glyco_transf_10"/>
    <property type="match status" value="1"/>
</dbReference>
<dbReference type="GO" id="GO:0032580">
    <property type="term" value="C:Golgi cisterna membrane"/>
    <property type="evidence" value="ECO:0007669"/>
    <property type="project" value="UniProtKB-SubCell"/>
</dbReference>
<feature type="domain" description="Fucosyltransferase C-terminal" evidence="12">
    <location>
        <begin position="238"/>
        <end position="420"/>
    </location>
</feature>
<evidence type="ECO:0000256" key="2">
    <source>
        <dbReference type="ARBA" id="ARBA00004922"/>
    </source>
</evidence>
<evidence type="ECO:0000313" key="14">
    <source>
        <dbReference type="EMBL" id="KAL0841283.1"/>
    </source>
</evidence>
<evidence type="ECO:0000256" key="6">
    <source>
        <dbReference type="ARBA" id="ARBA00022692"/>
    </source>
</evidence>
<keyword evidence="4 11" id="KW-0328">Glycosyltransferase</keyword>
<keyword evidence="8" id="KW-1133">Transmembrane helix</keyword>
<reference evidence="14 15" key="1">
    <citation type="submission" date="2024-06" db="EMBL/GenBank/DDBJ databases">
        <title>A chromosome-level genome assembly of beet webworm, Loxostege sticticalis.</title>
        <authorList>
            <person name="Zhang Y."/>
        </authorList>
    </citation>
    <scope>NUCLEOTIDE SEQUENCE [LARGE SCALE GENOMIC DNA]</scope>
    <source>
        <strain evidence="14">AQ028</strain>
        <tissue evidence="14">Male pupae</tissue>
    </source>
</reference>
<evidence type="ECO:0000259" key="13">
    <source>
        <dbReference type="Pfam" id="PF17039"/>
    </source>
</evidence>
<accession>A0ABD0TDX3</accession>
<evidence type="ECO:0000313" key="15">
    <source>
        <dbReference type="Proteomes" id="UP001549921"/>
    </source>
</evidence>
<dbReference type="InterPro" id="IPR031481">
    <property type="entry name" value="Glyco_tran_10_N"/>
</dbReference>